<proteinExistence type="predicted"/>
<dbReference type="Proteomes" id="UP000050525">
    <property type="component" value="Unassembled WGS sequence"/>
</dbReference>
<accession>A0A151M8B4</accession>
<reference evidence="1 2" key="1">
    <citation type="journal article" date="2012" name="Genome Biol.">
        <title>Sequencing three crocodilian genomes to illuminate the evolution of archosaurs and amniotes.</title>
        <authorList>
            <person name="St John J.A."/>
            <person name="Braun E.L."/>
            <person name="Isberg S.R."/>
            <person name="Miles L.G."/>
            <person name="Chong A.Y."/>
            <person name="Gongora J."/>
            <person name="Dalzell P."/>
            <person name="Moran C."/>
            <person name="Bed'hom B."/>
            <person name="Abzhanov A."/>
            <person name="Burgess S.C."/>
            <person name="Cooksey A.M."/>
            <person name="Castoe T.A."/>
            <person name="Crawford N.G."/>
            <person name="Densmore L.D."/>
            <person name="Drew J.C."/>
            <person name="Edwards S.V."/>
            <person name="Faircloth B.C."/>
            <person name="Fujita M.K."/>
            <person name="Greenwold M.J."/>
            <person name="Hoffmann F.G."/>
            <person name="Howard J.M."/>
            <person name="Iguchi T."/>
            <person name="Janes D.E."/>
            <person name="Khan S.Y."/>
            <person name="Kohno S."/>
            <person name="de Koning A.J."/>
            <person name="Lance S.L."/>
            <person name="McCarthy F.M."/>
            <person name="McCormack J.E."/>
            <person name="Merchant M.E."/>
            <person name="Peterson D.G."/>
            <person name="Pollock D.D."/>
            <person name="Pourmand N."/>
            <person name="Raney B.J."/>
            <person name="Roessler K.A."/>
            <person name="Sanford J.R."/>
            <person name="Sawyer R.H."/>
            <person name="Schmidt C.J."/>
            <person name="Triplett E.W."/>
            <person name="Tuberville T.D."/>
            <person name="Venegas-Anaya M."/>
            <person name="Howard J.T."/>
            <person name="Jarvis E.D."/>
            <person name="Guillette L.J.Jr."/>
            <person name="Glenn T.C."/>
            <person name="Green R.E."/>
            <person name="Ray D.A."/>
        </authorList>
    </citation>
    <scope>NUCLEOTIDE SEQUENCE [LARGE SCALE GENOMIC DNA]</scope>
    <source>
        <strain evidence="1">KSC_2009_1</strain>
    </source>
</reference>
<dbReference type="AlphaFoldDB" id="A0A151M8B4"/>
<dbReference type="EMBL" id="AKHW03006358">
    <property type="protein sequence ID" value="KYO20747.1"/>
    <property type="molecule type" value="Genomic_DNA"/>
</dbReference>
<name>A0A151M8B4_ALLMI</name>
<sequence length="154" mass="17464">MELQSWENDVRPRISGILIQHCLGSTLQSWTSTSLFQSPQLLISPLVLPTTNLPASLPADSQLPFRTCPCYPGALWKRLSLYCQDWFQPPQLPRLWTSKKTAISAPAEEIRKKGCCWNFACYPIGGADRRPLNRLHDPGTILFKAMLARNWIGR</sequence>
<evidence type="ECO:0000313" key="2">
    <source>
        <dbReference type="Proteomes" id="UP000050525"/>
    </source>
</evidence>
<gene>
    <name evidence="1" type="ORF">Y1Q_0012616</name>
</gene>
<evidence type="ECO:0000313" key="1">
    <source>
        <dbReference type="EMBL" id="KYO20747.1"/>
    </source>
</evidence>
<keyword evidence="2" id="KW-1185">Reference proteome</keyword>
<comment type="caution">
    <text evidence="1">The sequence shown here is derived from an EMBL/GenBank/DDBJ whole genome shotgun (WGS) entry which is preliminary data.</text>
</comment>
<protein>
    <submittedName>
        <fullName evidence="1">Uncharacterized protein</fullName>
    </submittedName>
</protein>
<organism evidence="1 2">
    <name type="scientific">Alligator mississippiensis</name>
    <name type="common">American alligator</name>
    <dbReference type="NCBI Taxonomy" id="8496"/>
    <lineage>
        <taxon>Eukaryota</taxon>
        <taxon>Metazoa</taxon>
        <taxon>Chordata</taxon>
        <taxon>Craniata</taxon>
        <taxon>Vertebrata</taxon>
        <taxon>Euteleostomi</taxon>
        <taxon>Archelosauria</taxon>
        <taxon>Archosauria</taxon>
        <taxon>Crocodylia</taxon>
        <taxon>Alligatoridae</taxon>
        <taxon>Alligatorinae</taxon>
        <taxon>Alligator</taxon>
    </lineage>
</organism>